<dbReference type="InterPro" id="IPR007361">
    <property type="entry name" value="DUF427"/>
</dbReference>
<evidence type="ECO:0000259" key="1">
    <source>
        <dbReference type="Pfam" id="PF04248"/>
    </source>
</evidence>
<sequence length="102" mass="11850">MRAIWNGRVLAETERTKTVEGNHYFPPESVNLDYFTKSRTRTLCPWKGLANYYTVTVDGNVNPDAAWYYPHPSPLARRIKNHVAFWNGVTIEGEPEQEPKKR</sequence>
<dbReference type="EMBL" id="JAGSXH010000029">
    <property type="protein sequence ID" value="MBS2963556.1"/>
    <property type="molecule type" value="Genomic_DNA"/>
</dbReference>
<dbReference type="PANTHER" id="PTHR34310">
    <property type="entry name" value="DUF427 DOMAIN PROTEIN (AFU_ORTHOLOGUE AFUA_3G02220)"/>
    <property type="match status" value="1"/>
</dbReference>
<dbReference type="PANTHER" id="PTHR34310:SF5">
    <property type="entry name" value="DUF427 DOMAIN PROTEIN (AFU_ORTHOLOGUE AFUA_3G02220)"/>
    <property type="match status" value="1"/>
</dbReference>
<proteinExistence type="predicted"/>
<organism evidence="2 3">
    <name type="scientific">Actinocrinis puniceicyclus</name>
    <dbReference type="NCBI Taxonomy" id="977794"/>
    <lineage>
        <taxon>Bacteria</taxon>
        <taxon>Bacillati</taxon>
        <taxon>Actinomycetota</taxon>
        <taxon>Actinomycetes</taxon>
        <taxon>Catenulisporales</taxon>
        <taxon>Actinospicaceae</taxon>
        <taxon>Actinocrinis</taxon>
    </lineage>
</organism>
<gene>
    <name evidence="2" type="ORF">KGA66_10895</name>
</gene>
<dbReference type="Proteomes" id="UP000677913">
    <property type="component" value="Unassembled WGS sequence"/>
</dbReference>
<dbReference type="Gene3D" id="2.170.150.40">
    <property type="entry name" value="Domain of unknown function (DUF427)"/>
    <property type="match status" value="1"/>
</dbReference>
<dbReference type="Pfam" id="PF04248">
    <property type="entry name" value="NTP_transf_9"/>
    <property type="match status" value="1"/>
</dbReference>
<feature type="domain" description="DUF427" evidence="1">
    <location>
        <begin position="1"/>
        <end position="87"/>
    </location>
</feature>
<name>A0A8J7WJP7_9ACTN</name>
<evidence type="ECO:0000313" key="3">
    <source>
        <dbReference type="Proteomes" id="UP000677913"/>
    </source>
</evidence>
<keyword evidence="3" id="KW-1185">Reference proteome</keyword>
<dbReference type="InterPro" id="IPR038694">
    <property type="entry name" value="DUF427_sf"/>
</dbReference>
<accession>A0A8J7WJP7</accession>
<reference evidence="2" key="1">
    <citation type="submission" date="2021-04" db="EMBL/GenBank/DDBJ databases">
        <title>Genome based classification of Actinospica acidithermotolerans sp. nov., an actinobacterium isolated from an Indonesian hot spring.</title>
        <authorList>
            <person name="Kusuma A.B."/>
            <person name="Putra K.E."/>
            <person name="Nafisah S."/>
            <person name="Loh J."/>
            <person name="Nouioui I."/>
            <person name="Goodfellow M."/>
        </authorList>
    </citation>
    <scope>NUCLEOTIDE SEQUENCE</scope>
    <source>
        <strain evidence="2">DSM 45618</strain>
    </source>
</reference>
<dbReference type="AlphaFoldDB" id="A0A8J7WJP7"/>
<protein>
    <submittedName>
        <fullName evidence="2">DUF427 domain-containing protein</fullName>
    </submittedName>
</protein>
<evidence type="ECO:0000313" key="2">
    <source>
        <dbReference type="EMBL" id="MBS2963556.1"/>
    </source>
</evidence>
<comment type="caution">
    <text evidence="2">The sequence shown here is derived from an EMBL/GenBank/DDBJ whole genome shotgun (WGS) entry which is preliminary data.</text>
</comment>